<feature type="chain" id="PRO_5046749279" description="DUF3471 domain-containing protein" evidence="1">
    <location>
        <begin position="21"/>
        <end position="200"/>
    </location>
</feature>
<dbReference type="RefSeq" id="WP_315577351.1">
    <property type="nucleotide sequence ID" value="NZ_JARDXH010000007.1"/>
</dbReference>
<gene>
    <name evidence="2" type="ORF">PQG45_00430</name>
</gene>
<sequence>MKKLFSLAFVICVSAVQLLAQSNPADYAGTFKLSENPYVKSITISVKDSKVIMAAEGFPDAELAPGKNADEFALESMGGTVVFTREAGAVKGVKIEAQGQVLTGQKEGATLADYVASFKMADNEYVKKIVIAMKDGQLALSSDANPAEGAVLKPSNAKDTFSATIQGYDADVIFSRAEGKITAIKLSVAGGQVVLTGDRE</sequence>
<evidence type="ECO:0008006" key="4">
    <source>
        <dbReference type="Google" id="ProtNLM"/>
    </source>
</evidence>
<comment type="caution">
    <text evidence="2">The sequence shown here is derived from an EMBL/GenBank/DDBJ whole genome shotgun (WGS) entry which is preliminary data.</text>
</comment>
<protein>
    <recommendedName>
        <fullName evidence="4">DUF3471 domain-containing protein</fullName>
    </recommendedName>
</protein>
<dbReference type="Proteomes" id="UP001249959">
    <property type="component" value="Unassembled WGS sequence"/>
</dbReference>
<accession>A0ABU3TP84</accession>
<organism evidence="2 3">
    <name type="scientific">Aquirufa regiilacus</name>
    <dbReference type="NCBI Taxonomy" id="3024868"/>
    <lineage>
        <taxon>Bacteria</taxon>
        <taxon>Pseudomonadati</taxon>
        <taxon>Bacteroidota</taxon>
        <taxon>Cytophagia</taxon>
        <taxon>Cytophagales</taxon>
        <taxon>Flectobacillaceae</taxon>
        <taxon>Aquirufa</taxon>
    </lineage>
</organism>
<evidence type="ECO:0000313" key="2">
    <source>
        <dbReference type="EMBL" id="MDU0807492.1"/>
    </source>
</evidence>
<keyword evidence="1" id="KW-0732">Signal</keyword>
<name>A0ABU3TP84_9BACT</name>
<keyword evidence="3" id="KW-1185">Reference proteome</keyword>
<dbReference type="EMBL" id="JAVNWW010000001">
    <property type="protein sequence ID" value="MDU0807492.1"/>
    <property type="molecule type" value="Genomic_DNA"/>
</dbReference>
<proteinExistence type="predicted"/>
<evidence type="ECO:0000256" key="1">
    <source>
        <dbReference type="SAM" id="SignalP"/>
    </source>
</evidence>
<evidence type="ECO:0000313" key="3">
    <source>
        <dbReference type="Proteomes" id="UP001249959"/>
    </source>
</evidence>
<feature type="signal peptide" evidence="1">
    <location>
        <begin position="1"/>
        <end position="20"/>
    </location>
</feature>
<reference evidence="2 3" key="1">
    <citation type="submission" date="2023-09" db="EMBL/GenBank/DDBJ databases">
        <title>Aquirufa genomes.</title>
        <authorList>
            <person name="Pitt A."/>
        </authorList>
    </citation>
    <scope>NUCLEOTIDE SEQUENCE [LARGE SCALE GENOMIC DNA]</scope>
    <source>
        <strain evidence="2 3">LEOWEIH-7C</strain>
    </source>
</reference>